<protein>
    <submittedName>
        <fullName evidence="1">Uncharacterized protein</fullName>
    </submittedName>
</protein>
<accession>A0A835MDB4</accession>
<proteinExistence type="predicted"/>
<evidence type="ECO:0000313" key="2">
    <source>
        <dbReference type="Proteomes" id="UP000657918"/>
    </source>
</evidence>
<evidence type="ECO:0000313" key="1">
    <source>
        <dbReference type="EMBL" id="KAF9662242.1"/>
    </source>
</evidence>
<dbReference type="AlphaFoldDB" id="A0A835MDB4"/>
<comment type="caution">
    <text evidence="1">The sequence shown here is derived from an EMBL/GenBank/DDBJ whole genome shotgun (WGS) entry which is preliminary data.</text>
</comment>
<dbReference type="Proteomes" id="UP000657918">
    <property type="component" value="Unassembled WGS sequence"/>
</dbReference>
<reference evidence="1 2" key="1">
    <citation type="submission" date="2020-10" db="EMBL/GenBank/DDBJ databases">
        <title>Plant Genome Project.</title>
        <authorList>
            <person name="Zhang R.-G."/>
        </authorList>
    </citation>
    <scope>NUCLEOTIDE SEQUENCE [LARGE SCALE GENOMIC DNA]</scope>
    <source>
        <strain evidence="1">FAFU-HL-1</strain>
        <tissue evidence="1">Leaf</tissue>
    </source>
</reference>
<name>A0A835MDB4_9ROSI</name>
<sequence>MKQLLAWHLVCHAKGRPASRSWKLIVIFQFDSIRSNISQFPILICSLLEDAKGRPASRSWNSICQGSSNLQILEAYYYYIVSIRSKISQSPIPRTAI</sequence>
<organism evidence="1 2">
    <name type="scientific">Salix dunnii</name>
    <dbReference type="NCBI Taxonomy" id="1413687"/>
    <lineage>
        <taxon>Eukaryota</taxon>
        <taxon>Viridiplantae</taxon>
        <taxon>Streptophyta</taxon>
        <taxon>Embryophyta</taxon>
        <taxon>Tracheophyta</taxon>
        <taxon>Spermatophyta</taxon>
        <taxon>Magnoliopsida</taxon>
        <taxon>eudicotyledons</taxon>
        <taxon>Gunneridae</taxon>
        <taxon>Pentapetalae</taxon>
        <taxon>rosids</taxon>
        <taxon>fabids</taxon>
        <taxon>Malpighiales</taxon>
        <taxon>Salicaceae</taxon>
        <taxon>Saliceae</taxon>
        <taxon>Salix</taxon>
    </lineage>
</organism>
<gene>
    <name evidence="1" type="ORF">SADUNF_Sadunf18G0032800</name>
</gene>
<dbReference type="EMBL" id="JADGMS010000018">
    <property type="protein sequence ID" value="KAF9662242.1"/>
    <property type="molecule type" value="Genomic_DNA"/>
</dbReference>
<keyword evidence="2" id="KW-1185">Reference proteome</keyword>